<dbReference type="EMBL" id="CP144695">
    <property type="protein sequence ID" value="WVZ08959.1"/>
    <property type="molecule type" value="Genomic_DNA"/>
</dbReference>
<accession>A0AAQ3RY68</accession>
<name>A0AAQ3RY68_VIGMU</name>
<evidence type="ECO:0000313" key="3">
    <source>
        <dbReference type="Proteomes" id="UP001374535"/>
    </source>
</evidence>
<feature type="region of interest" description="Disordered" evidence="1">
    <location>
        <begin position="49"/>
        <end position="72"/>
    </location>
</feature>
<feature type="non-terminal residue" evidence="2">
    <location>
        <position position="1"/>
    </location>
</feature>
<feature type="compositionally biased region" description="Polar residues" evidence="1">
    <location>
        <begin position="84"/>
        <end position="94"/>
    </location>
</feature>
<dbReference type="Proteomes" id="UP001374535">
    <property type="component" value="Chromosome 6"/>
</dbReference>
<feature type="compositionally biased region" description="Polar residues" evidence="1">
    <location>
        <begin position="59"/>
        <end position="72"/>
    </location>
</feature>
<protein>
    <submittedName>
        <fullName evidence="2">Uncharacterized protein</fullName>
    </submittedName>
</protein>
<gene>
    <name evidence="2" type="ORF">V8G54_022305</name>
</gene>
<evidence type="ECO:0000313" key="2">
    <source>
        <dbReference type="EMBL" id="WVZ08959.1"/>
    </source>
</evidence>
<reference evidence="2 3" key="1">
    <citation type="journal article" date="2023" name="Life. Sci Alliance">
        <title>Evolutionary insights into 3D genome organization and epigenetic landscape of Vigna mungo.</title>
        <authorList>
            <person name="Junaid A."/>
            <person name="Singh B."/>
            <person name="Bhatia S."/>
        </authorList>
    </citation>
    <scope>NUCLEOTIDE SEQUENCE [LARGE SCALE GENOMIC DNA]</scope>
    <source>
        <strain evidence="2">Urdbean</strain>
    </source>
</reference>
<proteinExistence type="predicted"/>
<evidence type="ECO:0000256" key="1">
    <source>
        <dbReference type="SAM" id="MobiDB-lite"/>
    </source>
</evidence>
<keyword evidence="3" id="KW-1185">Reference proteome</keyword>
<feature type="region of interest" description="Disordered" evidence="1">
    <location>
        <begin position="84"/>
        <end position="104"/>
    </location>
</feature>
<dbReference type="AlphaFoldDB" id="A0AAQ3RY68"/>
<sequence length="143" mass="15145">IIFFGILNVINFPYPSLTSSSSLSSSLISGELRSSDSHSSLNKEVSLMSLSSNSGSDRPLQSRSILPQVSSSRYSHSIFMSTKPSIPLTSPVSSSDEHHSRTSTSMLPSTTSFAFVLSSCATSTTVVSTTSIGFVLSTCILSH</sequence>
<organism evidence="2 3">
    <name type="scientific">Vigna mungo</name>
    <name type="common">Black gram</name>
    <name type="synonym">Phaseolus mungo</name>
    <dbReference type="NCBI Taxonomy" id="3915"/>
    <lineage>
        <taxon>Eukaryota</taxon>
        <taxon>Viridiplantae</taxon>
        <taxon>Streptophyta</taxon>
        <taxon>Embryophyta</taxon>
        <taxon>Tracheophyta</taxon>
        <taxon>Spermatophyta</taxon>
        <taxon>Magnoliopsida</taxon>
        <taxon>eudicotyledons</taxon>
        <taxon>Gunneridae</taxon>
        <taxon>Pentapetalae</taxon>
        <taxon>rosids</taxon>
        <taxon>fabids</taxon>
        <taxon>Fabales</taxon>
        <taxon>Fabaceae</taxon>
        <taxon>Papilionoideae</taxon>
        <taxon>50 kb inversion clade</taxon>
        <taxon>NPAAA clade</taxon>
        <taxon>indigoferoid/millettioid clade</taxon>
        <taxon>Phaseoleae</taxon>
        <taxon>Vigna</taxon>
    </lineage>
</organism>